<comment type="caution">
    <text evidence="1">The sequence shown here is derived from an EMBL/GenBank/DDBJ whole genome shotgun (WGS) entry which is preliminary data.</text>
</comment>
<dbReference type="EMBL" id="LITU01000036">
    <property type="protein sequence ID" value="KOY17566.1"/>
    <property type="molecule type" value="Genomic_DNA"/>
</dbReference>
<sequence>MFVSATFIDASEVLSKRLTKADIERFGWIFKPSEIKDISLEEFSRKDCIFRQSVLGSPNGIRIIRFDSGQVEAKWIP</sequence>
<organism evidence="1 2">
    <name type="scientific">Paenibacillus xylanivorans</name>
    <dbReference type="NCBI Taxonomy" id="1705561"/>
    <lineage>
        <taxon>Bacteria</taxon>
        <taxon>Bacillati</taxon>
        <taxon>Bacillota</taxon>
        <taxon>Bacilli</taxon>
        <taxon>Bacillales</taxon>
        <taxon>Paenibacillaceae</taxon>
        <taxon>Paenibacillus</taxon>
    </lineage>
</organism>
<gene>
    <name evidence="1" type="ORF">AMS66_04705</name>
</gene>
<name>A0A0M9BSQ5_9BACL</name>
<evidence type="ECO:0000313" key="1">
    <source>
        <dbReference type="EMBL" id="KOY17566.1"/>
    </source>
</evidence>
<reference evidence="1 2" key="1">
    <citation type="submission" date="2015-08" db="EMBL/GenBank/DDBJ databases">
        <title>Draft genome sequence of cellulolytic and xylanolytic Paenibacillus sp. A59, isolated from a decaying forest soil from Patagonia, Argentina.</title>
        <authorList>
            <person name="Ghio S."/>
            <person name="Caceres A.M."/>
            <person name="Talia P."/>
            <person name="Grasso D."/>
            <person name="Campos E."/>
        </authorList>
    </citation>
    <scope>NUCLEOTIDE SEQUENCE [LARGE SCALE GENOMIC DNA]</scope>
    <source>
        <strain evidence="1 2">A59</strain>
    </source>
</reference>
<evidence type="ECO:0000313" key="2">
    <source>
        <dbReference type="Proteomes" id="UP000037688"/>
    </source>
</evidence>
<dbReference type="Proteomes" id="UP000037688">
    <property type="component" value="Unassembled WGS sequence"/>
</dbReference>
<dbReference type="PATRIC" id="fig|1705561.3.peg.621"/>
<dbReference type="AlphaFoldDB" id="A0A0M9BSQ5"/>
<keyword evidence="2" id="KW-1185">Reference proteome</keyword>
<proteinExistence type="predicted"/>
<protein>
    <submittedName>
        <fullName evidence="1">Uncharacterized protein</fullName>
    </submittedName>
</protein>
<accession>A0A0M9BSQ5</accession>